<feature type="region of interest" description="Disordered" evidence="1">
    <location>
        <begin position="14"/>
        <end position="247"/>
    </location>
</feature>
<feature type="compositionally biased region" description="Basic and acidic residues" evidence="1">
    <location>
        <begin position="84"/>
        <end position="96"/>
    </location>
</feature>
<reference evidence="2 3" key="1">
    <citation type="submission" date="2021-06" db="EMBL/GenBank/DDBJ databases">
        <authorList>
            <person name="Palmer J.M."/>
        </authorList>
    </citation>
    <scope>NUCLEOTIDE SEQUENCE [LARGE SCALE GENOMIC DNA]</scope>
    <source>
        <strain evidence="2 3">MEX-2019</strain>
        <tissue evidence="2">Muscle</tissue>
    </source>
</reference>
<name>A0AAV9R9Y2_9TELE</name>
<organism evidence="2 3">
    <name type="scientific">Crenichthys baileyi</name>
    <name type="common">White River springfish</name>
    <dbReference type="NCBI Taxonomy" id="28760"/>
    <lineage>
        <taxon>Eukaryota</taxon>
        <taxon>Metazoa</taxon>
        <taxon>Chordata</taxon>
        <taxon>Craniata</taxon>
        <taxon>Vertebrata</taxon>
        <taxon>Euteleostomi</taxon>
        <taxon>Actinopterygii</taxon>
        <taxon>Neopterygii</taxon>
        <taxon>Teleostei</taxon>
        <taxon>Neoteleostei</taxon>
        <taxon>Acanthomorphata</taxon>
        <taxon>Ovalentaria</taxon>
        <taxon>Atherinomorphae</taxon>
        <taxon>Cyprinodontiformes</taxon>
        <taxon>Goodeidae</taxon>
        <taxon>Crenichthys</taxon>
    </lineage>
</organism>
<evidence type="ECO:0000313" key="2">
    <source>
        <dbReference type="EMBL" id="KAK5605162.1"/>
    </source>
</evidence>
<comment type="caution">
    <text evidence="2">The sequence shown here is derived from an EMBL/GenBank/DDBJ whole genome shotgun (WGS) entry which is preliminary data.</text>
</comment>
<accession>A0AAV9R9Y2</accession>
<dbReference type="Proteomes" id="UP001311232">
    <property type="component" value="Unassembled WGS sequence"/>
</dbReference>
<gene>
    <name evidence="2" type="ORF">CRENBAI_023307</name>
</gene>
<evidence type="ECO:0000256" key="1">
    <source>
        <dbReference type="SAM" id="MobiDB-lite"/>
    </source>
</evidence>
<dbReference type="EMBL" id="JAHHUM010002312">
    <property type="protein sequence ID" value="KAK5605162.1"/>
    <property type="molecule type" value="Genomic_DNA"/>
</dbReference>
<keyword evidence="3" id="KW-1185">Reference proteome</keyword>
<evidence type="ECO:0000313" key="3">
    <source>
        <dbReference type="Proteomes" id="UP001311232"/>
    </source>
</evidence>
<protein>
    <submittedName>
        <fullName evidence="2">Uncharacterized protein</fullName>
    </submittedName>
</protein>
<sequence>MGWRTRTPFWERILEGRHMGEPEQSLAERKNQVPPPKRGAPSRSSCLFLKKPSEALGDRGGKGGENAEEVPGASMRQCAQPREACPKGEKTQRGSEPHLGGKNSPPLLCEGGPNETQPSRAARGARRGPARAPGSRRDGQESQDWPPPLVFDMEKTNRGFGARPAQKHSPPSTPGRKEQSPGTSHQPRTLIWTRTPAGTTPRVTACQNVPKPLGGSIRNGRLPRQEGGEGNTRQFWMPPLCHGGQRL</sequence>
<proteinExistence type="predicted"/>
<dbReference type="AlphaFoldDB" id="A0AAV9R9Y2"/>
<feature type="compositionally biased region" description="Polar residues" evidence="1">
    <location>
        <begin position="196"/>
        <end position="207"/>
    </location>
</feature>
<feature type="compositionally biased region" description="Basic and acidic residues" evidence="1">
    <location>
        <begin position="14"/>
        <end position="31"/>
    </location>
</feature>
<feature type="compositionally biased region" description="Basic and acidic residues" evidence="1">
    <location>
        <begin position="51"/>
        <end position="62"/>
    </location>
</feature>